<gene>
    <name evidence="2" type="ORF">OF897_05085</name>
</gene>
<organism evidence="2 3">
    <name type="scientific">Chryseobacterium formosus</name>
    <dbReference type="NCBI Taxonomy" id="1537363"/>
    <lineage>
        <taxon>Bacteria</taxon>
        <taxon>Pseudomonadati</taxon>
        <taxon>Bacteroidota</taxon>
        <taxon>Flavobacteriia</taxon>
        <taxon>Flavobacteriales</taxon>
        <taxon>Weeksellaceae</taxon>
        <taxon>Chryseobacterium group</taxon>
        <taxon>Chryseobacterium</taxon>
    </lineage>
</organism>
<name>A0ABT3XME5_9FLAO</name>
<keyword evidence="3" id="KW-1185">Reference proteome</keyword>
<evidence type="ECO:0008006" key="4">
    <source>
        <dbReference type="Google" id="ProtNLM"/>
    </source>
</evidence>
<protein>
    <recommendedName>
        <fullName evidence="4">DUF304 domain-containing protein</fullName>
    </recommendedName>
</protein>
<evidence type="ECO:0000313" key="3">
    <source>
        <dbReference type="Proteomes" id="UP001073122"/>
    </source>
</evidence>
<feature type="transmembrane region" description="Helical" evidence="1">
    <location>
        <begin position="44"/>
        <end position="60"/>
    </location>
</feature>
<reference evidence="2" key="1">
    <citation type="submission" date="2022-10" db="EMBL/GenBank/DDBJ databases">
        <title>Chryseobacterium sp. nov., a novel bacterial species.</title>
        <authorList>
            <person name="Cao Y."/>
        </authorList>
    </citation>
    <scope>NUCLEOTIDE SEQUENCE</scope>
    <source>
        <strain evidence="2">CCTCC AB2015118</strain>
    </source>
</reference>
<keyword evidence="1" id="KW-0812">Transmembrane</keyword>
<keyword evidence="1" id="KW-0472">Membrane</keyword>
<evidence type="ECO:0000313" key="2">
    <source>
        <dbReference type="EMBL" id="MCX8523297.1"/>
    </source>
</evidence>
<accession>A0ABT3XME5</accession>
<dbReference type="Proteomes" id="UP001073122">
    <property type="component" value="Unassembled WGS sequence"/>
</dbReference>
<dbReference type="EMBL" id="JAOVZW010000004">
    <property type="protein sequence ID" value="MCX8523297.1"/>
    <property type="molecule type" value="Genomic_DNA"/>
</dbReference>
<sequence length="160" mass="18870">MRLSNRKKAPVYNFFNTLLLMMLSAGIIGFIFDEMRFNILEGKSYFLIIIPVILLIIFYLNGRQIFEYDSDGEALHFRNRNIVPFINKPLSDEFPKYKLIKFEMVNVLFLKRLYITITSKNSGSTILKYEISYLTNKEANDLKVSLNKVVKTNKEKRHQE</sequence>
<keyword evidence="1" id="KW-1133">Transmembrane helix</keyword>
<proteinExistence type="predicted"/>
<evidence type="ECO:0000256" key="1">
    <source>
        <dbReference type="SAM" id="Phobius"/>
    </source>
</evidence>
<comment type="caution">
    <text evidence="2">The sequence shown here is derived from an EMBL/GenBank/DDBJ whole genome shotgun (WGS) entry which is preliminary data.</text>
</comment>
<feature type="transmembrane region" description="Helical" evidence="1">
    <location>
        <begin position="12"/>
        <end position="32"/>
    </location>
</feature>
<dbReference type="RefSeq" id="WP_267264613.1">
    <property type="nucleotide sequence ID" value="NZ_JAOVZW010000004.1"/>
</dbReference>